<protein>
    <recommendedName>
        <fullName evidence="3">Bacteriophage lambda head decoration protein D</fullName>
    </recommendedName>
</protein>
<dbReference type="RefSeq" id="WP_230731782.1">
    <property type="nucleotide sequence ID" value="NZ_JAJNDB010000001.1"/>
</dbReference>
<evidence type="ECO:0000313" key="2">
    <source>
        <dbReference type="Proteomes" id="UP001199469"/>
    </source>
</evidence>
<keyword evidence="2" id="KW-1185">Reference proteome</keyword>
<proteinExistence type="predicted"/>
<name>A0ABS8P5K0_9PSEU</name>
<dbReference type="Proteomes" id="UP001199469">
    <property type="component" value="Unassembled WGS sequence"/>
</dbReference>
<dbReference type="EMBL" id="JAJNDB010000001">
    <property type="protein sequence ID" value="MCD2193538.1"/>
    <property type="molecule type" value="Genomic_DNA"/>
</dbReference>
<evidence type="ECO:0008006" key="3">
    <source>
        <dbReference type="Google" id="ProtNLM"/>
    </source>
</evidence>
<dbReference type="Pfam" id="PF23140">
    <property type="entry name" value="Gp80"/>
    <property type="match status" value="1"/>
</dbReference>
<sequence>MANIDQAEAILLLKALLSNTAYTVPGAQYAAIDTSTTAPTSTSFGSEASGGGYARAALSVTAAAAGSGGNAGLAYSPSSGALNYTNMPAGTFSSIEVFNAATGTTRRLLFGALASSKTLAAGDTLSIAAGQLTATLG</sequence>
<comment type="caution">
    <text evidence="1">The sequence shown here is derived from an EMBL/GenBank/DDBJ whole genome shotgun (WGS) entry which is preliminary data.</text>
</comment>
<organism evidence="1 2">
    <name type="scientific">Actinomycetospora endophytica</name>
    <dbReference type="NCBI Taxonomy" id="2291215"/>
    <lineage>
        <taxon>Bacteria</taxon>
        <taxon>Bacillati</taxon>
        <taxon>Actinomycetota</taxon>
        <taxon>Actinomycetes</taxon>
        <taxon>Pseudonocardiales</taxon>
        <taxon>Pseudonocardiaceae</taxon>
        <taxon>Actinomycetospora</taxon>
    </lineage>
</organism>
<gene>
    <name evidence="1" type="ORF">LQ327_09095</name>
</gene>
<reference evidence="1 2" key="1">
    <citation type="submission" date="2021-11" db="EMBL/GenBank/DDBJ databases">
        <title>Draft genome sequence of Actinomycetospora sp. SF1 isolated from the rhizosphere soil.</title>
        <authorList>
            <person name="Duangmal K."/>
            <person name="Chantavorakit T."/>
        </authorList>
    </citation>
    <scope>NUCLEOTIDE SEQUENCE [LARGE SCALE GENOMIC DNA]</scope>
    <source>
        <strain evidence="1 2">TBRC 5722</strain>
    </source>
</reference>
<accession>A0ABS8P5K0</accession>
<dbReference type="InterPro" id="IPR056908">
    <property type="entry name" value="Gp80-like"/>
</dbReference>
<evidence type="ECO:0000313" key="1">
    <source>
        <dbReference type="EMBL" id="MCD2193538.1"/>
    </source>
</evidence>